<dbReference type="EMBL" id="VBRY01000002">
    <property type="protein sequence ID" value="TLS68745.1"/>
    <property type="molecule type" value="Genomic_DNA"/>
</dbReference>
<keyword evidence="2" id="KW-1185">Reference proteome</keyword>
<dbReference type="Gene3D" id="1.25.40.10">
    <property type="entry name" value="Tetratricopeptide repeat domain"/>
    <property type="match status" value="2"/>
</dbReference>
<comment type="caution">
    <text evidence="1">The sequence shown here is derived from an EMBL/GenBank/DDBJ whole genome shotgun (WGS) entry which is preliminary data.</text>
</comment>
<organism evidence="1 2">
    <name type="scientific">Mariprofundus erugo</name>
    <dbReference type="NCBI Taxonomy" id="2528639"/>
    <lineage>
        <taxon>Bacteria</taxon>
        <taxon>Pseudomonadati</taxon>
        <taxon>Pseudomonadota</taxon>
        <taxon>Candidatius Mariprofundia</taxon>
        <taxon>Mariprofundales</taxon>
        <taxon>Mariprofundaceae</taxon>
        <taxon>Mariprofundus</taxon>
    </lineage>
</organism>
<evidence type="ECO:0008006" key="3">
    <source>
        <dbReference type="Google" id="ProtNLM"/>
    </source>
</evidence>
<dbReference type="Proteomes" id="UP000306585">
    <property type="component" value="Unassembled WGS sequence"/>
</dbReference>
<dbReference type="RefSeq" id="WP_138238364.1">
    <property type="nucleotide sequence ID" value="NZ_VBRY01000002.1"/>
</dbReference>
<dbReference type="SUPFAM" id="SSF48452">
    <property type="entry name" value="TPR-like"/>
    <property type="match status" value="1"/>
</dbReference>
<accession>A0A5R9GUY2</accession>
<dbReference type="SUPFAM" id="SSF103642">
    <property type="entry name" value="Sec-C motif"/>
    <property type="match status" value="1"/>
</dbReference>
<dbReference type="AlphaFoldDB" id="A0A5R9GUY2"/>
<evidence type="ECO:0000313" key="1">
    <source>
        <dbReference type="EMBL" id="TLS68745.1"/>
    </source>
</evidence>
<reference evidence="1 2" key="1">
    <citation type="journal article" date="2019" name="Appl. Environ. Microbiol.">
        <title>Environmental Evidence and Genomic Insight of Iron-oxidizing Bacteria Preference Towards More Corrosion Resistant Stainless Steel at Higher Salinities.</title>
        <authorList>
            <person name="Garrison C.E."/>
            <person name="Price K.A."/>
            <person name="Field E.K."/>
        </authorList>
    </citation>
    <scope>NUCLEOTIDE SEQUENCE [LARGE SCALE GENOMIC DNA]</scope>
    <source>
        <strain evidence="1 2">P3</strain>
    </source>
</reference>
<dbReference type="InterPro" id="IPR004027">
    <property type="entry name" value="SEC_C_motif"/>
</dbReference>
<proteinExistence type="predicted"/>
<evidence type="ECO:0000313" key="2">
    <source>
        <dbReference type="Proteomes" id="UP000306585"/>
    </source>
</evidence>
<dbReference type="InterPro" id="IPR011990">
    <property type="entry name" value="TPR-like_helical_dom_sf"/>
</dbReference>
<dbReference type="Gene3D" id="3.10.450.50">
    <property type="match status" value="1"/>
</dbReference>
<sequence length="618" mass="70863">MTIDDMDDELSEAFMDDFQDMLFEAANFIRNCDPDAQRFIDLFSLLASEDFFPFFERLNIENAAELRRLARLFAIQIWNATPLPSNHFRPLPLPEPKRNDPCLCGSGKKLKQCCARLGHEGMPGISANLMTALMLEVVTQAELKQAWQHLPHMALGYIASSWMREDEAMANRALMMLEPIFKQDDHLLDHRDEVALDAMFELCSLLDKPRKKSALIKRFMAHPSKVLQATALHRQCTILGDQGKDAEAWAYFQTAQRLDPNNPSLSHLELLLLMQQGKTDQMQQRGKYWLKRLAGMNRAGELDELIDLIKQMISDSPTAMAPLVDQLNPGAGRLIGWLQNAMRNPPALMHKTVCHNDLCIVEPKNREAGTLLRQWEQLVLSHEDLWQQPGPWLKLLEQHPQLAGSINVIDDLIGAVYDLDTPNPRAVFQPLVMLAMLQIKALLPMVPQQPFAWAALENRPALRVLGFLADTMEELDSDKESLEIREWLLRLNPNDNQGMRSLVINRYLQLGRNQDAVELARHYPEDFDVSINFGYALALFRLGKRSEADKRLMQAIRQSPRIVDTLQRTRMKEPKQLHPGYISLGGEDEAWYYREHARDLWLATPDAMSWLKQIAQRK</sequence>
<protein>
    <recommendedName>
        <fullName evidence="3">Tetratricopeptide repeat protein</fullName>
    </recommendedName>
</protein>
<dbReference type="Pfam" id="PF02810">
    <property type="entry name" value="SEC-C"/>
    <property type="match status" value="1"/>
</dbReference>
<gene>
    <name evidence="1" type="ORF">FEF65_03350</name>
</gene>
<name>A0A5R9GUY2_9PROT</name>